<evidence type="ECO:0000313" key="2">
    <source>
        <dbReference type="Proteomes" id="UP001732700"/>
    </source>
</evidence>
<reference evidence="1" key="1">
    <citation type="submission" date="2021-05" db="EMBL/GenBank/DDBJ databases">
        <authorList>
            <person name="Scholz U."/>
            <person name="Mascher M."/>
            <person name="Fiebig A."/>
        </authorList>
    </citation>
    <scope>NUCLEOTIDE SEQUENCE [LARGE SCALE GENOMIC DNA]</scope>
</reference>
<accession>A0ACD5VEE2</accession>
<keyword evidence="2" id="KW-1185">Reference proteome</keyword>
<proteinExistence type="predicted"/>
<reference evidence="1" key="2">
    <citation type="submission" date="2025-09" db="UniProtKB">
        <authorList>
            <consortium name="EnsemblPlants"/>
        </authorList>
    </citation>
    <scope>IDENTIFICATION</scope>
</reference>
<sequence length="192" mass="20678">MGDGLRIGRESGKKRREGGSCGGDADGDGDRDGDGDEQMVSVGSNCGIIALEALDCTVCNNPLRPPIFQCATGHVICWSCHLKLRNKNKCYVCSITGGYQQRCIALEKILESIQTPCSNTMYVDPHAVAGDRRFRCLVRSTCRTASWRSDFRTISTNLSDGLPTEDGSYSLVVPALSCYSGINVTISKVSGL</sequence>
<dbReference type="Proteomes" id="UP001732700">
    <property type="component" value="Chromosome 3A"/>
</dbReference>
<organism evidence="1 2">
    <name type="scientific">Avena sativa</name>
    <name type="common">Oat</name>
    <dbReference type="NCBI Taxonomy" id="4498"/>
    <lineage>
        <taxon>Eukaryota</taxon>
        <taxon>Viridiplantae</taxon>
        <taxon>Streptophyta</taxon>
        <taxon>Embryophyta</taxon>
        <taxon>Tracheophyta</taxon>
        <taxon>Spermatophyta</taxon>
        <taxon>Magnoliopsida</taxon>
        <taxon>Liliopsida</taxon>
        <taxon>Poales</taxon>
        <taxon>Poaceae</taxon>
        <taxon>BOP clade</taxon>
        <taxon>Pooideae</taxon>
        <taxon>Poodae</taxon>
        <taxon>Poeae</taxon>
        <taxon>Poeae Chloroplast Group 1 (Aveneae type)</taxon>
        <taxon>Aveninae</taxon>
        <taxon>Avena</taxon>
    </lineage>
</organism>
<evidence type="ECO:0000313" key="1">
    <source>
        <dbReference type="EnsemblPlants" id="AVESA.00010b.r2.3AG0408140.1.CDS"/>
    </source>
</evidence>
<dbReference type="EnsemblPlants" id="AVESA.00010b.r2.3AG0408140.1">
    <property type="protein sequence ID" value="AVESA.00010b.r2.3AG0408140.1.CDS"/>
    <property type="gene ID" value="AVESA.00010b.r2.3AG0408140"/>
</dbReference>
<protein>
    <submittedName>
        <fullName evidence="1">Uncharacterized protein</fullName>
    </submittedName>
</protein>
<name>A0ACD5VEE2_AVESA</name>